<proteinExistence type="inferred from homology"/>
<dbReference type="RefSeq" id="WP_213115904.1">
    <property type="nucleotide sequence ID" value="NZ_JAGYPF010000001.1"/>
</dbReference>
<accession>A0A942U4G0</accession>
<evidence type="ECO:0000256" key="2">
    <source>
        <dbReference type="ARBA" id="ARBA00022729"/>
    </source>
</evidence>
<evidence type="ECO:0000313" key="5">
    <source>
        <dbReference type="EMBL" id="MBS4211384.1"/>
    </source>
</evidence>
<dbReference type="CDD" id="cd06343">
    <property type="entry name" value="PBP1_ABC_ligand_binding-like"/>
    <property type="match status" value="1"/>
</dbReference>
<protein>
    <submittedName>
        <fullName evidence="5">ABC transporter substrate-binding protein</fullName>
    </submittedName>
</protein>
<dbReference type="PANTHER" id="PTHR47235:SF1">
    <property type="entry name" value="BLR6548 PROTEIN"/>
    <property type="match status" value="1"/>
</dbReference>
<dbReference type="InterPro" id="IPR028082">
    <property type="entry name" value="Peripla_BP_I"/>
</dbReference>
<dbReference type="InterPro" id="IPR028081">
    <property type="entry name" value="Leu-bd"/>
</dbReference>
<gene>
    <name evidence="5" type="ORF">KHA99_02800</name>
</gene>
<dbReference type="PROSITE" id="PS51257">
    <property type="entry name" value="PROKAR_LIPOPROTEIN"/>
    <property type="match status" value="1"/>
</dbReference>
<name>A0A942U4G0_9BACI</name>
<feature type="domain" description="Leucine-binding protein" evidence="4">
    <location>
        <begin position="50"/>
        <end position="398"/>
    </location>
</feature>
<comment type="caution">
    <text evidence="5">The sequence shown here is derived from an EMBL/GenBank/DDBJ whole genome shotgun (WGS) entry which is preliminary data.</text>
</comment>
<dbReference type="EMBL" id="JAGYPF010000001">
    <property type="protein sequence ID" value="MBS4211384.1"/>
    <property type="molecule type" value="Genomic_DNA"/>
</dbReference>
<reference evidence="5" key="1">
    <citation type="submission" date="2021-05" db="EMBL/GenBank/DDBJ databases">
        <title>Novel Bacillus species.</title>
        <authorList>
            <person name="Liu G."/>
        </authorList>
    </citation>
    <scope>NUCLEOTIDE SEQUENCE</scope>
    <source>
        <strain evidence="5">FJAT-49825</strain>
    </source>
</reference>
<evidence type="ECO:0000256" key="1">
    <source>
        <dbReference type="ARBA" id="ARBA00010062"/>
    </source>
</evidence>
<dbReference type="Proteomes" id="UP000679749">
    <property type="component" value="Unassembled WGS sequence"/>
</dbReference>
<evidence type="ECO:0000313" key="6">
    <source>
        <dbReference type="Proteomes" id="UP000679749"/>
    </source>
</evidence>
<dbReference type="Pfam" id="PF13458">
    <property type="entry name" value="Peripla_BP_6"/>
    <property type="match status" value="1"/>
</dbReference>
<dbReference type="AlphaFoldDB" id="A0A942U4G0"/>
<dbReference type="SUPFAM" id="SSF53822">
    <property type="entry name" value="Periplasmic binding protein-like I"/>
    <property type="match status" value="1"/>
</dbReference>
<organism evidence="5 6">
    <name type="scientific">Neobacillus rhizophilus</name>
    <dbReference type="NCBI Taxonomy" id="2833579"/>
    <lineage>
        <taxon>Bacteria</taxon>
        <taxon>Bacillati</taxon>
        <taxon>Bacillota</taxon>
        <taxon>Bacilli</taxon>
        <taxon>Bacillales</taxon>
        <taxon>Bacillaceae</taxon>
        <taxon>Neobacillus</taxon>
    </lineage>
</organism>
<dbReference type="PANTHER" id="PTHR47235">
    <property type="entry name" value="BLR6548 PROTEIN"/>
    <property type="match status" value="1"/>
</dbReference>
<keyword evidence="6" id="KW-1185">Reference proteome</keyword>
<evidence type="ECO:0000259" key="4">
    <source>
        <dbReference type="Pfam" id="PF13458"/>
    </source>
</evidence>
<sequence length="420" mass="46261">MRKKLTSALALILTVILLVSCSAQTSKNQSTKGDPKEGKKQAQGVTDKEIIVGLTGPQTGPVAEYDKVRRGVQAYFNYVNDNGGVNGRKLKLIAYDDQYQPAKTLQSIQRLIEQDKVFSIIYPIGTANIAASLQLLEKTGIPVTGLGTGADKFVNPPIKNVFGGTFNYVVEAKVFLDYSVNKLNAKKIAIAYQNDDFGKQGLEAIKKNIGKYPGVSIVKEVPFLATDKEFSSQAQQLKEAKADVIIMNTTPAPAAALRKEMHKIGASDTPFIVSQTGGADKNQFNLAGKDAWEGIISSLQYPNYEEQMDNPEVKKYVEYVTKDFGKESLGALSEGAWSTAQVYVEGLKRAGDELSWENFIKKMETFDKWDGSFYPSVTYTAEHRYGNTSLFLVQAKAGDLVPVTGNIHYDPEKDKIEYEK</sequence>
<feature type="chain" id="PRO_5039190765" evidence="3">
    <location>
        <begin position="26"/>
        <end position="420"/>
    </location>
</feature>
<evidence type="ECO:0000256" key="3">
    <source>
        <dbReference type="SAM" id="SignalP"/>
    </source>
</evidence>
<feature type="signal peptide" evidence="3">
    <location>
        <begin position="1"/>
        <end position="25"/>
    </location>
</feature>
<keyword evidence="2 3" id="KW-0732">Signal</keyword>
<comment type="similarity">
    <text evidence="1">Belongs to the leucine-binding protein family.</text>
</comment>
<dbReference type="Gene3D" id="3.40.50.2300">
    <property type="match status" value="2"/>
</dbReference>